<dbReference type="GO" id="GO:0004497">
    <property type="term" value="F:monooxygenase activity"/>
    <property type="evidence" value="ECO:0007669"/>
    <property type="project" value="UniProtKB-KW"/>
</dbReference>
<dbReference type="SUPFAM" id="SSF54909">
    <property type="entry name" value="Dimeric alpha+beta barrel"/>
    <property type="match status" value="1"/>
</dbReference>
<dbReference type="InterPro" id="IPR011008">
    <property type="entry name" value="Dimeric_a/b-barrel"/>
</dbReference>
<evidence type="ECO:0000313" key="3">
    <source>
        <dbReference type="Proteomes" id="UP000198228"/>
    </source>
</evidence>
<reference evidence="2 3" key="1">
    <citation type="submission" date="2016-06" db="EMBL/GenBank/DDBJ databases">
        <authorList>
            <person name="Kjaerup R.B."/>
            <person name="Dalgaard T.S."/>
            <person name="Juul-Madsen H.R."/>
        </authorList>
    </citation>
    <scope>NUCLEOTIDE SEQUENCE [LARGE SCALE GENOMIC DNA]</scope>
    <source>
        <strain evidence="2 3">DSM 43821</strain>
    </source>
</reference>
<dbReference type="Gene3D" id="3.30.70.100">
    <property type="match status" value="1"/>
</dbReference>
<dbReference type="Pfam" id="PF03992">
    <property type="entry name" value="ABM"/>
    <property type="match status" value="1"/>
</dbReference>
<sequence length="94" mass="10050">MLIVAGSLYVDPAGRDAYLASCAEVVRQARSAPGCVDFAISADLVEPGRINVYERWDSDDQLLAFRGSGPAEEQVAAILGAEVHRYRISGVEAP</sequence>
<accession>A0A1C5A943</accession>
<dbReference type="EMBL" id="LT607410">
    <property type="protein sequence ID" value="SCF41738.1"/>
    <property type="molecule type" value="Genomic_DNA"/>
</dbReference>
<keyword evidence="2" id="KW-0560">Oxidoreductase</keyword>
<proteinExistence type="predicted"/>
<feature type="domain" description="ABM" evidence="1">
    <location>
        <begin position="1"/>
        <end position="70"/>
    </location>
</feature>
<dbReference type="RefSeq" id="WP_088963782.1">
    <property type="nucleotide sequence ID" value="NZ_LT607410.1"/>
</dbReference>
<keyword evidence="2" id="KW-0503">Monooxygenase</keyword>
<evidence type="ECO:0000313" key="2">
    <source>
        <dbReference type="EMBL" id="SCF41738.1"/>
    </source>
</evidence>
<dbReference type="InterPro" id="IPR007138">
    <property type="entry name" value="ABM_dom"/>
</dbReference>
<dbReference type="AlphaFoldDB" id="A0A1C5A943"/>
<dbReference type="Proteomes" id="UP000198228">
    <property type="component" value="Chromosome I"/>
</dbReference>
<protein>
    <submittedName>
        <fullName evidence="2">Quinol monooxygenase YgiN</fullName>
    </submittedName>
</protein>
<gene>
    <name evidence="2" type="ORF">GA0074696_5579</name>
</gene>
<evidence type="ECO:0000259" key="1">
    <source>
        <dbReference type="Pfam" id="PF03992"/>
    </source>
</evidence>
<organism evidence="2 3">
    <name type="scientific">Micromonospora purpureochromogenes</name>
    <dbReference type="NCBI Taxonomy" id="47872"/>
    <lineage>
        <taxon>Bacteria</taxon>
        <taxon>Bacillati</taxon>
        <taxon>Actinomycetota</taxon>
        <taxon>Actinomycetes</taxon>
        <taxon>Micromonosporales</taxon>
        <taxon>Micromonosporaceae</taxon>
        <taxon>Micromonospora</taxon>
    </lineage>
</organism>
<name>A0A1C5A943_9ACTN</name>